<dbReference type="InterPro" id="IPR005814">
    <property type="entry name" value="Aminotrans_3"/>
</dbReference>
<dbReference type="STRING" id="1549748.WH95_03605"/>
<protein>
    <submittedName>
        <fullName evidence="7">Aminotransferase</fullName>
    </submittedName>
</protein>
<dbReference type="InterPro" id="IPR015421">
    <property type="entry name" value="PyrdxlP-dep_Trfase_major"/>
</dbReference>
<dbReference type="FunFam" id="3.40.640.10:FF:000014">
    <property type="entry name" value="Adenosylmethionine-8-amino-7-oxononanoate aminotransferase, probable"/>
    <property type="match status" value="1"/>
</dbReference>
<dbReference type="Gene3D" id="3.90.1150.10">
    <property type="entry name" value="Aspartate Aminotransferase, domain 1"/>
    <property type="match status" value="1"/>
</dbReference>
<organism evidence="7 8">
    <name type="scientific">Kiloniella litopenaei</name>
    <dbReference type="NCBI Taxonomy" id="1549748"/>
    <lineage>
        <taxon>Bacteria</taxon>
        <taxon>Pseudomonadati</taxon>
        <taxon>Pseudomonadota</taxon>
        <taxon>Alphaproteobacteria</taxon>
        <taxon>Rhodospirillales</taxon>
        <taxon>Kiloniellaceae</taxon>
        <taxon>Kiloniella</taxon>
    </lineage>
</organism>
<keyword evidence="4 7" id="KW-0808">Transferase</keyword>
<dbReference type="InterPro" id="IPR015424">
    <property type="entry name" value="PyrdxlP-dep_Trfase"/>
</dbReference>
<evidence type="ECO:0000313" key="7">
    <source>
        <dbReference type="EMBL" id="KKJ78388.1"/>
    </source>
</evidence>
<evidence type="ECO:0000256" key="2">
    <source>
        <dbReference type="ARBA" id="ARBA00008954"/>
    </source>
</evidence>
<name>A0A0M2RFP9_9PROT</name>
<proteinExistence type="inferred from homology"/>
<dbReference type="Proteomes" id="UP000034491">
    <property type="component" value="Unassembled WGS sequence"/>
</dbReference>
<dbReference type="NCBIfam" id="NF005682">
    <property type="entry name" value="PRK07480.1"/>
    <property type="match status" value="1"/>
</dbReference>
<evidence type="ECO:0000256" key="4">
    <source>
        <dbReference type="ARBA" id="ARBA00022679"/>
    </source>
</evidence>
<dbReference type="PIRSF" id="PIRSF000521">
    <property type="entry name" value="Transaminase_4ab_Lys_Orn"/>
    <property type="match status" value="1"/>
</dbReference>
<comment type="similarity">
    <text evidence="2 6">Belongs to the class-III pyridoxal-phosphate-dependent aminotransferase family.</text>
</comment>
<dbReference type="InterPro" id="IPR049704">
    <property type="entry name" value="Aminotrans_3_PPA_site"/>
</dbReference>
<dbReference type="NCBIfam" id="NF004767">
    <property type="entry name" value="PRK06105.1"/>
    <property type="match status" value="1"/>
</dbReference>
<keyword evidence="3 7" id="KW-0032">Aminotransferase</keyword>
<dbReference type="GO" id="GO:0009102">
    <property type="term" value="P:biotin biosynthetic process"/>
    <property type="evidence" value="ECO:0007669"/>
    <property type="project" value="TreeGrafter"/>
</dbReference>
<dbReference type="PANTHER" id="PTHR42684">
    <property type="entry name" value="ADENOSYLMETHIONINE-8-AMINO-7-OXONONANOATE AMINOTRANSFERASE"/>
    <property type="match status" value="1"/>
</dbReference>
<sequence length="468" mass="51154">MSDSPKSASSGVPNSMAGRDVAYCLHPYTNARAHEEKGPLIITHGKGINVFDDQGKSYIEAMAGLWSTSLGFGEDRLIKAANKQMKELPYYHSFTHKTPIPPIELSEKLLSMAPVPMSKVFFANSGSEANDTVVKLVWYYNNAIGRPNKKKIISRMKGYHGVTVASASMTGLPANHTDFDLPIANILHTSCPHYWRFGKDGESEEDFSTRMANDLEKMILDEGPETIAAFIGEPVMGAGGVIVPPKDYWEKIQIVLKKYDILLIADEVICGFGRTGNTFGCETFGMKPDIISVAKALSSSYLPISAVMISDELYQGIADNSAKIGVLGHGYTYSGHPVCAAVALETLKIYEERNLFDQAAKVGEHLQAGLAQFKDHPLVGEVRGVGLIAAVELVQDKKTKASFDPVGKVGTYLNERAIEEGLIIRNMGDSIAFCPPLIITEDQIDQMLDRFKTALDKTLDWVKAEGLI</sequence>
<comment type="caution">
    <text evidence="7">The sequence shown here is derived from an EMBL/GenBank/DDBJ whole genome shotgun (WGS) entry which is preliminary data.</text>
</comment>
<accession>A0A0M2RFP9</accession>
<dbReference type="PROSITE" id="PS00600">
    <property type="entry name" value="AA_TRANSFER_CLASS_3"/>
    <property type="match status" value="1"/>
</dbReference>
<dbReference type="SUPFAM" id="SSF53383">
    <property type="entry name" value="PLP-dependent transferases"/>
    <property type="match status" value="1"/>
</dbReference>
<dbReference type="OrthoDB" id="9801834at2"/>
<dbReference type="GO" id="GO:0009448">
    <property type="term" value="P:gamma-aminobutyric acid metabolic process"/>
    <property type="evidence" value="ECO:0007669"/>
    <property type="project" value="TreeGrafter"/>
</dbReference>
<dbReference type="GO" id="GO:0030170">
    <property type="term" value="F:pyridoxal phosphate binding"/>
    <property type="evidence" value="ECO:0007669"/>
    <property type="project" value="InterPro"/>
</dbReference>
<dbReference type="GO" id="GO:0004015">
    <property type="term" value="F:adenosylmethionine-8-amino-7-oxononanoate transaminase activity"/>
    <property type="evidence" value="ECO:0007669"/>
    <property type="project" value="TreeGrafter"/>
</dbReference>
<reference evidence="7 8" key="1">
    <citation type="submission" date="2015-03" db="EMBL/GenBank/DDBJ databases">
        <title>Genome sequence of Kiloniella sp. P1-1, isolated from the gut microflora of Pacific white shrimp, Penaeus vannamei.</title>
        <authorList>
            <person name="Shao Z."/>
            <person name="Wang L."/>
            <person name="Li X."/>
        </authorList>
    </citation>
    <scope>NUCLEOTIDE SEQUENCE [LARGE SCALE GENOMIC DNA]</scope>
    <source>
        <strain evidence="7 8">P1-1</strain>
    </source>
</reference>
<dbReference type="InterPro" id="IPR015422">
    <property type="entry name" value="PyrdxlP-dep_Trfase_small"/>
</dbReference>
<dbReference type="CDD" id="cd00610">
    <property type="entry name" value="OAT_like"/>
    <property type="match status" value="1"/>
</dbReference>
<comment type="cofactor">
    <cofactor evidence="1">
        <name>pyridoxal 5'-phosphate</name>
        <dbReference type="ChEBI" id="CHEBI:597326"/>
    </cofactor>
</comment>
<evidence type="ECO:0000256" key="5">
    <source>
        <dbReference type="ARBA" id="ARBA00022898"/>
    </source>
</evidence>
<dbReference type="AlphaFoldDB" id="A0A0M2RFP9"/>
<keyword evidence="5 6" id="KW-0663">Pyridoxal phosphate</keyword>
<dbReference type="PATRIC" id="fig|1549748.8.peg.1327"/>
<evidence type="ECO:0000256" key="1">
    <source>
        <dbReference type="ARBA" id="ARBA00001933"/>
    </source>
</evidence>
<dbReference type="RefSeq" id="WP_046502954.1">
    <property type="nucleotide sequence ID" value="NZ_LANI01000002.1"/>
</dbReference>
<evidence type="ECO:0000313" key="8">
    <source>
        <dbReference type="Proteomes" id="UP000034491"/>
    </source>
</evidence>
<dbReference type="Gene3D" id="3.40.640.10">
    <property type="entry name" value="Type I PLP-dependent aspartate aminotransferase-like (Major domain)"/>
    <property type="match status" value="1"/>
</dbReference>
<evidence type="ECO:0000256" key="6">
    <source>
        <dbReference type="RuleBase" id="RU003560"/>
    </source>
</evidence>
<dbReference type="EMBL" id="LANI01000002">
    <property type="protein sequence ID" value="KKJ78388.1"/>
    <property type="molecule type" value="Genomic_DNA"/>
</dbReference>
<dbReference type="Pfam" id="PF00202">
    <property type="entry name" value="Aminotran_3"/>
    <property type="match status" value="1"/>
</dbReference>
<gene>
    <name evidence="7" type="ORF">WH95_03605</name>
</gene>
<evidence type="ECO:0000256" key="3">
    <source>
        <dbReference type="ARBA" id="ARBA00022576"/>
    </source>
</evidence>
<dbReference type="PANTHER" id="PTHR42684:SF3">
    <property type="entry name" value="ADENOSYLMETHIONINE-8-AMINO-7-OXONONANOATE AMINOTRANSFERASE"/>
    <property type="match status" value="1"/>
</dbReference>
<keyword evidence="8" id="KW-1185">Reference proteome</keyword>